<feature type="domain" description="Rad4 beta-hairpin" evidence="6">
    <location>
        <begin position="458"/>
        <end position="511"/>
    </location>
</feature>
<dbReference type="OrthoDB" id="300780at2759"/>
<feature type="domain" description="Rad4 beta-hairpin" evidence="7">
    <location>
        <begin position="513"/>
        <end position="563"/>
    </location>
</feature>
<evidence type="ECO:0000259" key="7">
    <source>
        <dbReference type="SMART" id="SM01031"/>
    </source>
</evidence>
<dbReference type="SUPFAM" id="SSF54001">
    <property type="entry name" value="Cysteine proteinases"/>
    <property type="match status" value="1"/>
</dbReference>
<sequence length="584" mass="65961">MVTSGTVSNPVAVDAPVADADEWDEVDLGVVKVKKMEEGETVKMDGGVKEDLPVVEHEPVKQEVVDVNEEEDIFQHGVRAPLTGPTNQTGHWNRNDSAYEAMLEEKDLVAAERRSKRIQVTCEKVFDLFTLLLRAKLMWKESQHPLLRKLLLVIRRTGEPLGKGKKQSEFVFFDALRSCKDLLKEPTEPKLTLAPSWVTFDKDPVKNSTSKAIGIILKSINATFELKKSEDDATEDYANCLCPLEKGLLFRLLRGSVETTLPNDEKLELPHPVYFSLIFLSLASACGLSCRLVVSRRVERKRELADPFTEKSVSGKLSIFGAGGEIKKKDRKGLPMSFVWVEVWSSERGCFISVNPCKSCTTLWGSPYAFSVNGDTVADVTPRYISKYSSAYHYNHRLGRASQLSFLWRNIAWDDPREAIDVIVDSFNKLSIKPDDTQSPFVTLQRERERKQIDSLKYSEPIPTTITGIQKHPLFTIESQLNRFEGIFPKDDTTTVGSVKGHMVYKVSAIVNLRSRDGWLRVGRSLIDENTPPYKTVAPPASRPFAQQSAFFGFWQTKPFEPLPLEADGSFPTHGRTSWYYFIR</sequence>
<dbReference type="InterPro" id="IPR038765">
    <property type="entry name" value="Papain-like_cys_pep_sf"/>
</dbReference>
<evidence type="ECO:0000256" key="2">
    <source>
        <dbReference type="ARBA" id="ARBA00009525"/>
    </source>
</evidence>
<evidence type="ECO:0000259" key="6">
    <source>
        <dbReference type="SMART" id="SM01030"/>
    </source>
</evidence>
<dbReference type="GO" id="GO:0003684">
    <property type="term" value="F:damaged DNA binding"/>
    <property type="evidence" value="ECO:0007669"/>
    <property type="project" value="InterPro"/>
</dbReference>
<keyword evidence="9" id="KW-1185">Reference proteome</keyword>
<evidence type="ECO:0000313" key="8">
    <source>
        <dbReference type="EMBL" id="CAD2216687.1"/>
    </source>
</evidence>
<dbReference type="GO" id="GO:0003697">
    <property type="term" value="F:single-stranded DNA binding"/>
    <property type="evidence" value="ECO:0007669"/>
    <property type="project" value="TreeGrafter"/>
</dbReference>
<evidence type="ECO:0000256" key="1">
    <source>
        <dbReference type="ARBA" id="ARBA00004123"/>
    </source>
</evidence>
<dbReference type="InterPro" id="IPR018327">
    <property type="entry name" value="BHD_2"/>
</dbReference>
<dbReference type="PANTHER" id="PTHR12135:SF0">
    <property type="entry name" value="DNA REPAIR PROTEIN COMPLEMENTING XP-C CELLS"/>
    <property type="match status" value="1"/>
</dbReference>
<evidence type="ECO:0000313" key="9">
    <source>
        <dbReference type="Proteomes" id="UP000515908"/>
    </source>
</evidence>
<dbReference type="InterPro" id="IPR018325">
    <property type="entry name" value="Rad4/PNGase_transGLS-fold"/>
</dbReference>
<dbReference type="GO" id="GO:0006298">
    <property type="term" value="P:mismatch repair"/>
    <property type="evidence" value="ECO:0007669"/>
    <property type="project" value="TreeGrafter"/>
</dbReference>
<dbReference type="InterPro" id="IPR036985">
    <property type="entry name" value="Transglutaminase-like_sf"/>
</dbReference>
<proteinExistence type="inferred from homology"/>
<accession>A0A7G2CCL5</accession>
<dbReference type="SMART" id="SM01031">
    <property type="entry name" value="BHD_2"/>
    <property type="match status" value="1"/>
</dbReference>
<dbReference type="SMART" id="SM01030">
    <property type="entry name" value="BHD_1"/>
    <property type="match status" value="1"/>
</dbReference>
<protein>
    <submittedName>
        <fullName evidence="8">Rad4 transglutaminase-like domain/Rad4 beta-hairpin domain 1, putative</fullName>
    </submittedName>
</protein>
<dbReference type="Pfam" id="PF03835">
    <property type="entry name" value="Rad4"/>
    <property type="match status" value="1"/>
</dbReference>
<keyword evidence="5" id="KW-0539">Nucleus</keyword>
<dbReference type="GO" id="GO:0000111">
    <property type="term" value="C:nucleotide-excision repair factor 2 complex"/>
    <property type="evidence" value="ECO:0007669"/>
    <property type="project" value="TreeGrafter"/>
</dbReference>
<dbReference type="VEuPathDB" id="TriTrypDB:ADEAN_000414900"/>
<dbReference type="Pfam" id="PF10403">
    <property type="entry name" value="BHD_1"/>
    <property type="match status" value="1"/>
</dbReference>
<dbReference type="Proteomes" id="UP000515908">
    <property type="component" value="Chromosome 07"/>
</dbReference>
<evidence type="ECO:0000256" key="5">
    <source>
        <dbReference type="ARBA" id="ARBA00023242"/>
    </source>
</evidence>
<evidence type="ECO:0000256" key="3">
    <source>
        <dbReference type="ARBA" id="ARBA00022763"/>
    </source>
</evidence>
<dbReference type="GO" id="GO:0005737">
    <property type="term" value="C:cytoplasm"/>
    <property type="evidence" value="ECO:0007669"/>
    <property type="project" value="TreeGrafter"/>
</dbReference>
<dbReference type="PANTHER" id="PTHR12135">
    <property type="entry name" value="DNA REPAIR PROTEIN XP-C / RAD4"/>
    <property type="match status" value="1"/>
</dbReference>
<dbReference type="InterPro" id="IPR004583">
    <property type="entry name" value="DNA_repair_Rad4"/>
</dbReference>
<dbReference type="Gene3D" id="3.90.260.10">
    <property type="entry name" value="Transglutaminase-like"/>
    <property type="match status" value="1"/>
</dbReference>
<dbReference type="GO" id="GO:0006289">
    <property type="term" value="P:nucleotide-excision repair"/>
    <property type="evidence" value="ECO:0007669"/>
    <property type="project" value="InterPro"/>
</dbReference>
<name>A0A7G2CCL5_9TRYP</name>
<gene>
    <name evidence="8" type="ORF">ADEAN_000414900</name>
</gene>
<dbReference type="EMBL" id="LR877151">
    <property type="protein sequence ID" value="CAD2216687.1"/>
    <property type="molecule type" value="Genomic_DNA"/>
</dbReference>
<dbReference type="AlphaFoldDB" id="A0A7G2CCL5"/>
<keyword evidence="4" id="KW-0234">DNA repair</keyword>
<organism evidence="8 9">
    <name type="scientific">Angomonas deanei</name>
    <dbReference type="NCBI Taxonomy" id="59799"/>
    <lineage>
        <taxon>Eukaryota</taxon>
        <taxon>Discoba</taxon>
        <taxon>Euglenozoa</taxon>
        <taxon>Kinetoplastea</taxon>
        <taxon>Metakinetoplastina</taxon>
        <taxon>Trypanosomatida</taxon>
        <taxon>Trypanosomatidae</taxon>
        <taxon>Strigomonadinae</taxon>
        <taxon>Angomonas</taxon>
    </lineage>
</organism>
<dbReference type="InterPro" id="IPR018326">
    <property type="entry name" value="Rad4_beta-hairpin_dom1"/>
</dbReference>
<reference evidence="8 9" key="1">
    <citation type="submission" date="2020-08" db="EMBL/GenBank/DDBJ databases">
        <authorList>
            <person name="Newling K."/>
            <person name="Davey J."/>
            <person name="Forrester S."/>
        </authorList>
    </citation>
    <scope>NUCLEOTIDE SEQUENCE [LARGE SCALE GENOMIC DNA]</scope>
    <source>
        <strain evidence="9">Crithidia deanei Carvalho (ATCC PRA-265)</strain>
    </source>
</reference>
<dbReference type="GO" id="GO:0071942">
    <property type="term" value="C:XPC complex"/>
    <property type="evidence" value="ECO:0007669"/>
    <property type="project" value="TreeGrafter"/>
</dbReference>
<keyword evidence="3" id="KW-0227">DNA damage</keyword>
<evidence type="ECO:0000256" key="4">
    <source>
        <dbReference type="ARBA" id="ARBA00023204"/>
    </source>
</evidence>
<comment type="similarity">
    <text evidence="2">Belongs to the XPC family.</text>
</comment>
<comment type="subcellular location">
    <subcellularLocation>
        <location evidence="1">Nucleus</location>
    </subcellularLocation>
</comment>